<gene>
    <name evidence="2" type="ORF">OVN521_LOCUS37745</name>
</gene>
<sequence length="164" mass="18820">SASDGGGEDSDLMILNLEDDQSCSHVSSSPRKNDLSSNLLETKRTIFITLLVFSLRYAISAFFWDRYVRLYEELLDSQTNTLQQKALQLSILHSPLTIVIFYLWRYLCALSLQDYLLFAIFIDRTWEFILKTSTIGWFALMLTAFLTELHVNQVQSVFAALTTS</sequence>
<dbReference type="Proteomes" id="UP000663866">
    <property type="component" value="Unassembled WGS sequence"/>
</dbReference>
<feature type="non-terminal residue" evidence="2">
    <location>
        <position position="164"/>
    </location>
</feature>
<keyword evidence="1" id="KW-1133">Transmembrane helix</keyword>
<protein>
    <submittedName>
        <fullName evidence="2">Uncharacterized protein</fullName>
    </submittedName>
</protein>
<feature type="transmembrane region" description="Helical" evidence="1">
    <location>
        <begin position="128"/>
        <end position="146"/>
    </location>
</feature>
<name>A0A820SF08_9BILA</name>
<reference evidence="2" key="1">
    <citation type="submission" date="2021-02" db="EMBL/GenBank/DDBJ databases">
        <authorList>
            <person name="Nowell W R."/>
        </authorList>
    </citation>
    <scope>NUCLEOTIDE SEQUENCE</scope>
</reference>
<proteinExistence type="predicted"/>
<accession>A0A820SF08</accession>
<evidence type="ECO:0000313" key="3">
    <source>
        <dbReference type="Proteomes" id="UP000663866"/>
    </source>
</evidence>
<evidence type="ECO:0000256" key="1">
    <source>
        <dbReference type="SAM" id="Phobius"/>
    </source>
</evidence>
<keyword evidence="3" id="KW-1185">Reference proteome</keyword>
<keyword evidence="1" id="KW-0472">Membrane</keyword>
<dbReference type="EMBL" id="CAJOBG010046009">
    <property type="protein sequence ID" value="CAF4448770.1"/>
    <property type="molecule type" value="Genomic_DNA"/>
</dbReference>
<dbReference type="AlphaFoldDB" id="A0A820SF08"/>
<comment type="caution">
    <text evidence="2">The sequence shown here is derived from an EMBL/GenBank/DDBJ whole genome shotgun (WGS) entry which is preliminary data.</text>
</comment>
<organism evidence="2 3">
    <name type="scientific">Rotaria magnacalcarata</name>
    <dbReference type="NCBI Taxonomy" id="392030"/>
    <lineage>
        <taxon>Eukaryota</taxon>
        <taxon>Metazoa</taxon>
        <taxon>Spiralia</taxon>
        <taxon>Gnathifera</taxon>
        <taxon>Rotifera</taxon>
        <taxon>Eurotatoria</taxon>
        <taxon>Bdelloidea</taxon>
        <taxon>Philodinida</taxon>
        <taxon>Philodinidae</taxon>
        <taxon>Rotaria</taxon>
    </lineage>
</organism>
<feature type="transmembrane region" description="Helical" evidence="1">
    <location>
        <begin position="86"/>
        <end position="107"/>
    </location>
</feature>
<keyword evidence="1" id="KW-0812">Transmembrane</keyword>
<feature type="transmembrane region" description="Helical" evidence="1">
    <location>
        <begin position="45"/>
        <end position="64"/>
    </location>
</feature>
<evidence type="ECO:0000313" key="2">
    <source>
        <dbReference type="EMBL" id="CAF4448770.1"/>
    </source>
</evidence>